<dbReference type="InterPro" id="IPR011013">
    <property type="entry name" value="Gal_mutarotase_sf_dom"/>
</dbReference>
<dbReference type="Proteomes" id="UP000316801">
    <property type="component" value="Unassembled WGS sequence"/>
</dbReference>
<dbReference type="Pfam" id="PF01263">
    <property type="entry name" value="Aldose_epim"/>
    <property type="match status" value="1"/>
</dbReference>
<dbReference type="GO" id="GO:0030246">
    <property type="term" value="F:carbohydrate binding"/>
    <property type="evidence" value="ECO:0007669"/>
    <property type="project" value="InterPro"/>
</dbReference>
<dbReference type="InterPro" id="IPR014718">
    <property type="entry name" value="GH-type_carb-bd"/>
</dbReference>
<dbReference type="EMBL" id="VJMG01000005">
    <property type="protein sequence ID" value="TRL42482.1"/>
    <property type="molecule type" value="Genomic_DNA"/>
</dbReference>
<dbReference type="GO" id="GO:0005975">
    <property type="term" value="P:carbohydrate metabolic process"/>
    <property type="evidence" value="ECO:0007669"/>
    <property type="project" value="InterPro"/>
</dbReference>
<evidence type="ECO:0000313" key="2">
    <source>
        <dbReference type="Proteomes" id="UP000316801"/>
    </source>
</evidence>
<comment type="caution">
    <text evidence="1">The sequence shown here is derived from an EMBL/GenBank/DDBJ whole genome shotgun (WGS) entry which is preliminary data.</text>
</comment>
<gene>
    <name evidence="1" type="ORF">FNA46_02055</name>
</gene>
<evidence type="ECO:0000313" key="1">
    <source>
        <dbReference type="EMBL" id="TRL42482.1"/>
    </source>
</evidence>
<accession>A0A549THI0</accession>
<keyword evidence="2" id="KW-1185">Reference proteome</keyword>
<organism evidence="1 2">
    <name type="scientific">Rhizobium straminoryzae</name>
    <dbReference type="NCBI Taxonomy" id="1387186"/>
    <lineage>
        <taxon>Bacteria</taxon>
        <taxon>Pseudomonadati</taxon>
        <taxon>Pseudomonadota</taxon>
        <taxon>Alphaproteobacteria</taxon>
        <taxon>Hyphomicrobiales</taxon>
        <taxon>Rhizobiaceae</taxon>
        <taxon>Rhizobium/Agrobacterium group</taxon>
        <taxon>Rhizobium</taxon>
    </lineage>
</organism>
<protein>
    <submittedName>
        <fullName evidence="1">Aldose 1-epimerase</fullName>
    </submittedName>
</protein>
<dbReference type="SUPFAM" id="SSF74650">
    <property type="entry name" value="Galactose mutarotase-like"/>
    <property type="match status" value="1"/>
</dbReference>
<sequence length="305" mass="32795">MPLPDAQGPADLEIGAGGFVAAFRPGAGGRMSRLVHPAIGDVVVPMDTRSFAPFDWPKAGAYPLFPFHNRVIDGVVAFEGCEYRIAPHPALAPDAIHGPAHRRPWTAVEHSADSLSLELAHQADADWPFDFTAQQHFAIAPDRLLVTLRLRNNGQGNMPGGLGWHPYFRAATDQRAETDASLAFPLDGKDLPTASEAIPRPPGALPAATAYTIHLAGWQTARIDMATGWEVEVKALEGVPHLSVHRMKDYICIEPVSHRAGVLGDPENAIRHGFGMLTPGQMIEGRFAIIVQPARREAIAACAGC</sequence>
<dbReference type="GO" id="GO:0016853">
    <property type="term" value="F:isomerase activity"/>
    <property type="evidence" value="ECO:0007669"/>
    <property type="project" value="InterPro"/>
</dbReference>
<dbReference type="AlphaFoldDB" id="A0A549THI0"/>
<name>A0A549THI0_9HYPH</name>
<dbReference type="RefSeq" id="WP_142880678.1">
    <property type="nucleotide sequence ID" value="NZ_VJMG01000005.1"/>
</dbReference>
<reference evidence="1 2" key="1">
    <citation type="submission" date="2019-07" db="EMBL/GenBank/DDBJ databases">
        <title>Ln-dependent methylotrophs.</title>
        <authorList>
            <person name="Tani A."/>
        </authorList>
    </citation>
    <scope>NUCLEOTIDE SEQUENCE [LARGE SCALE GENOMIC DNA]</scope>
    <source>
        <strain evidence="1 2">SM12</strain>
    </source>
</reference>
<dbReference type="Gene3D" id="2.70.98.10">
    <property type="match status" value="1"/>
</dbReference>
<dbReference type="InterPro" id="IPR008183">
    <property type="entry name" value="Aldose_1/G6P_1-epimerase"/>
</dbReference>
<proteinExistence type="predicted"/>